<feature type="domain" description="C2" evidence="6">
    <location>
        <begin position="926"/>
        <end position="1048"/>
    </location>
</feature>
<dbReference type="Proteomes" id="UP000316079">
    <property type="component" value="Unassembled WGS sequence"/>
</dbReference>
<accession>A0A553QM18</accession>
<dbReference type="InterPro" id="IPR010911">
    <property type="entry name" value="Rab_BD"/>
</dbReference>
<feature type="compositionally biased region" description="Basic and acidic residues" evidence="5">
    <location>
        <begin position="119"/>
        <end position="138"/>
    </location>
</feature>
<dbReference type="SUPFAM" id="SSF49562">
    <property type="entry name" value="C2 domain (Calcium/lipid-binding domain, CaLB)"/>
    <property type="match status" value="2"/>
</dbReference>
<dbReference type="GO" id="GO:0006887">
    <property type="term" value="P:exocytosis"/>
    <property type="evidence" value="ECO:0007669"/>
    <property type="project" value="TreeGrafter"/>
</dbReference>
<keyword evidence="10" id="KW-1185">Reference proteome</keyword>
<evidence type="ECO:0000256" key="4">
    <source>
        <dbReference type="SAM" id="Coils"/>
    </source>
</evidence>
<dbReference type="GO" id="GO:0031267">
    <property type="term" value="F:small GTPase binding"/>
    <property type="evidence" value="ECO:0007669"/>
    <property type="project" value="InterPro"/>
</dbReference>
<protein>
    <recommendedName>
        <fullName evidence="11">Synaptotagmin-like protein 2</fullName>
    </recommendedName>
</protein>
<keyword evidence="2" id="KW-0677">Repeat</keyword>
<comment type="caution">
    <text evidence="9">The sequence shown here is derived from an EMBL/GenBank/DDBJ whole genome shotgun (WGS) entry which is preliminary data.</text>
</comment>
<dbReference type="FunFam" id="2.60.40.150:FF:000006">
    <property type="entry name" value="Synaptotagmin-like 5, isoform CRA_a"/>
    <property type="match status" value="1"/>
</dbReference>
<name>A0A553QM18_9TELE</name>
<feature type="region of interest" description="Disordered" evidence="5">
    <location>
        <begin position="544"/>
        <end position="567"/>
    </location>
</feature>
<organism evidence="9 10">
    <name type="scientific">Danionella cerebrum</name>
    <dbReference type="NCBI Taxonomy" id="2873325"/>
    <lineage>
        <taxon>Eukaryota</taxon>
        <taxon>Metazoa</taxon>
        <taxon>Chordata</taxon>
        <taxon>Craniata</taxon>
        <taxon>Vertebrata</taxon>
        <taxon>Euteleostomi</taxon>
        <taxon>Actinopterygii</taxon>
        <taxon>Neopterygii</taxon>
        <taxon>Teleostei</taxon>
        <taxon>Ostariophysi</taxon>
        <taxon>Cypriniformes</taxon>
        <taxon>Danionidae</taxon>
        <taxon>Danioninae</taxon>
        <taxon>Danionella</taxon>
    </lineage>
</organism>
<dbReference type="InterPro" id="IPR035892">
    <property type="entry name" value="C2_domain_sf"/>
</dbReference>
<feature type="domain" description="RabBD" evidence="8">
    <location>
        <begin position="1"/>
        <end position="57"/>
    </location>
</feature>
<dbReference type="PROSITE" id="PS50217">
    <property type="entry name" value="BZIP"/>
    <property type="match status" value="1"/>
</dbReference>
<feature type="compositionally biased region" description="Polar residues" evidence="5">
    <location>
        <begin position="398"/>
        <end position="423"/>
    </location>
</feature>
<dbReference type="CDD" id="cd08393">
    <property type="entry name" value="C2A_SLP-1_2"/>
    <property type="match status" value="1"/>
</dbReference>
<evidence type="ECO:0000259" key="6">
    <source>
        <dbReference type="PROSITE" id="PS50004"/>
    </source>
</evidence>
<dbReference type="Gene3D" id="6.10.250.3000">
    <property type="match status" value="1"/>
</dbReference>
<dbReference type="CDD" id="cd04020">
    <property type="entry name" value="C2B_SLP_1-2-3-4"/>
    <property type="match status" value="1"/>
</dbReference>
<dbReference type="InterPro" id="IPR004827">
    <property type="entry name" value="bZIP"/>
</dbReference>
<feature type="coiled-coil region" evidence="4">
    <location>
        <begin position="1246"/>
        <end position="1280"/>
    </location>
</feature>
<dbReference type="OrthoDB" id="195679at2759"/>
<dbReference type="PROSITE" id="PS50004">
    <property type="entry name" value="C2"/>
    <property type="match status" value="2"/>
</dbReference>
<feature type="region of interest" description="Disordered" evidence="5">
    <location>
        <begin position="373"/>
        <end position="423"/>
    </location>
</feature>
<proteinExistence type="predicted"/>
<dbReference type="InterPro" id="IPR000008">
    <property type="entry name" value="C2_dom"/>
</dbReference>
<sequence length="1369" mass="155415">MIDLSFLTEEEQEMILGVLKRDADLKKSEEQRIKQLQKSVKDRGRLKYLTGEWFYETKYDRHRDRIHGSDIIRASMKQRKPVTILELTQRWSEKQSAYGDKKDLYIPPELSGLIEDPFTHIDTDSLDDESQRVTERPHTKPRQNPFNILRRPRNEAKPVNGYQEAEQTLADGQHEPQNSQVSTSHGSSEVLGKASALVKASKTQKVTVEESRPFTKIFGWFRRSSRNRKQNQAQVTEDVNDIQSKRQECQVENSPSSDPTDVETLMMPTSKHPRRLLAAFSGAEKTDMSLEVQGFDKTESETSWLLNPEPEDRSLQQASYLLDKRVDGLFFDDNKLENLSKDVSQREHLNQDEASPGRLAELKSFWESGNRCSEIQSSKTHDEVEESETSQKYRPANFNISPSNHDARDPNTNMSNAEATTDGTILVSPRRTSLDVDILFIPSDEEEHHSTLDNLKLSEIPTSEPKSVDYSQNLPLNPEENFQAGEIQEESICRDISDLKKEISNFKKSLCQHEDKVKINDLKSFWEKEKCDFRQNVGLQISTGDVADPSQELGQPSDHFHSTSNSPRFKKIGWFEQKEVKEKAENKGGESTRPSQDLRETREKHGASDARSIISKERKLSADSLTRFYIPLSLENYLGLPKQKALNERHQVQVGDSGDEGSLKAALERANARPISISKSLEDLASTPLLSAVSSNTKTSFSDPEQVKMISMSVPAFLQHEMDRRNSDCASESSFDRLKTCNTPSNVSTLSEVASVSSVTGSVMSIYGTEFCHVEVRGTIQFAIHYVQKLGEFHIFIVQCKDLAVADFKRNRSDPYVKCYLLPDKSKYGKRKTCVRKKTLNPSYNEILRFKIPMEMLKTQKLNVSVWHNDTFGRNSFLGEVEVDLDEWDCNTSQMNEYHLKGRIQILSSPKLSIGSDETKAGIKVALRFLPQTSMSHKSRGNGEVQIWVKECKNLPISRGVAIDPFVKCAFLPDTSRRSRQKTKVLKRASNPVFNHTMVFDGFKKEDLKEVCAELTVWDHDKLNNHFIGGIRLGCGKGKSYGTEVSWMDSNGAEAALWERMVKTQNEWVEDTLPLRMIVMARVHRYLPCSYSTSRRYTHPEYRLRGFTLILSATMITRKRVRSTLNVDNIHSDTTETSVDILETNNSSEMMTYSSPESDTNDWGLNDLIGSEFNWDLDKDVLDVLSNLESQSSTSDDINQSAVVDVSTSRSCGTVKRSKLQDMSGRIINKNAIAARMNRLKKKEYISGLEQRVGSLATENRALKHENGNLSKRVDDLENETRYLRAVLANESMLAQLLSRLSGVNGMKFSTSLFQESNENDHDYAMPMKKVKVEHKETAGGVCLHVDKDHVSVEFCTKCAESSSLSHKM</sequence>
<evidence type="ECO:0008006" key="11">
    <source>
        <dbReference type="Google" id="ProtNLM"/>
    </source>
</evidence>
<feature type="domain" description="BZIP" evidence="7">
    <location>
        <begin position="1230"/>
        <end position="1284"/>
    </location>
</feature>
<dbReference type="PROSITE" id="PS50916">
    <property type="entry name" value="RABBD"/>
    <property type="match status" value="1"/>
</dbReference>
<keyword evidence="3" id="KW-0472">Membrane</keyword>
<feature type="region of interest" description="Disordered" evidence="5">
    <location>
        <begin position="580"/>
        <end position="612"/>
    </location>
</feature>
<feature type="compositionally biased region" description="Polar residues" evidence="5">
    <location>
        <begin position="175"/>
        <end position="187"/>
    </location>
</feature>
<dbReference type="SMART" id="SM00338">
    <property type="entry name" value="BRLZ"/>
    <property type="match status" value="1"/>
</dbReference>
<dbReference type="PANTHER" id="PTHR45716:SF5">
    <property type="entry name" value="SYNAPTOTAGMIN-LIKE PROTEIN 2"/>
    <property type="match status" value="1"/>
</dbReference>
<comment type="subcellular location">
    <subcellularLocation>
        <location evidence="1">Membrane</location>
    </subcellularLocation>
</comment>
<dbReference type="GO" id="GO:0006886">
    <property type="term" value="P:intracellular protein transport"/>
    <property type="evidence" value="ECO:0007669"/>
    <property type="project" value="InterPro"/>
</dbReference>
<dbReference type="GO" id="GO:0005886">
    <property type="term" value="C:plasma membrane"/>
    <property type="evidence" value="ECO:0007669"/>
    <property type="project" value="TreeGrafter"/>
</dbReference>
<evidence type="ECO:0000256" key="2">
    <source>
        <dbReference type="ARBA" id="ARBA00022737"/>
    </source>
</evidence>
<dbReference type="Pfam" id="PF00168">
    <property type="entry name" value="C2"/>
    <property type="match status" value="2"/>
</dbReference>
<dbReference type="EMBL" id="SRMA01025785">
    <property type="protein sequence ID" value="TRY91029.1"/>
    <property type="molecule type" value="Genomic_DNA"/>
</dbReference>
<dbReference type="Gene3D" id="1.20.5.170">
    <property type="match status" value="1"/>
</dbReference>
<dbReference type="GO" id="GO:0070382">
    <property type="term" value="C:exocytic vesicle"/>
    <property type="evidence" value="ECO:0007669"/>
    <property type="project" value="TreeGrafter"/>
</dbReference>
<keyword evidence="4" id="KW-0175">Coiled coil</keyword>
<evidence type="ECO:0000313" key="10">
    <source>
        <dbReference type="Proteomes" id="UP000316079"/>
    </source>
</evidence>
<dbReference type="InterPro" id="IPR046347">
    <property type="entry name" value="bZIP_sf"/>
</dbReference>
<dbReference type="PANTHER" id="PTHR45716">
    <property type="entry name" value="BITESIZE, ISOFORM I"/>
    <property type="match status" value="1"/>
</dbReference>
<dbReference type="Pfam" id="PF00170">
    <property type="entry name" value="bZIP_1"/>
    <property type="match status" value="1"/>
</dbReference>
<dbReference type="GO" id="GO:0003700">
    <property type="term" value="F:DNA-binding transcription factor activity"/>
    <property type="evidence" value="ECO:0007669"/>
    <property type="project" value="InterPro"/>
</dbReference>
<evidence type="ECO:0000256" key="1">
    <source>
        <dbReference type="ARBA" id="ARBA00004370"/>
    </source>
</evidence>
<feature type="region of interest" description="Disordered" evidence="5">
    <location>
        <begin position="119"/>
        <end position="160"/>
    </location>
</feature>
<dbReference type="GO" id="GO:0042043">
    <property type="term" value="F:neurexin family protein binding"/>
    <property type="evidence" value="ECO:0007669"/>
    <property type="project" value="TreeGrafter"/>
</dbReference>
<feature type="region of interest" description="Disordered" evidence="5">
    <location>
        <begin position="169"/>
        <end position="188"/>
    </location>
</feature>
<evidence type="ECO:0000313" key="9">
    <source>
        <dbReference type="EMBL" id="TRY91029.1"/>
    </source>
</evidence>
<dbReference type="Gene3D" id="2.60.40.150">
    <property type="entry name" value="C2 domain"/>
    <property type="match status" value="2"/>
</dbReference>
<dbReference type="InterPro" id="IPR043567">
    <property type="entry name" value="SYTL1-5_C2B"/>
</dbReference>
<feature type="region of interest" description="Disordered" evidence="5">
    <location>
        <begin position="226"/>
        <end position="262"/>
    </location>
</feature>
<dbReference type="SMART" id="SM00239">
    <property type="entry name" value="C2"/>
    <property type="match status" value="2"/>
</dbReference>
<feature type="domain" description="C2" evidence="6">
    <location>
        <begin position="776"/>
        <end position="898"/>
    </location>
</feature>
<evidence type="ECO:0000256" key="5">
    <source>
        <dbReference type="SAM" id="MobiDB-lite"/>
    </source>
</evidence>
<dbReference type="FunFam" id="1.20.5.170:FF:000125">
    <property type="entry name" value="LAS1-like, ribosome biogenesis factor"/>
    <property type="match status" value="1"/>
</dbReference>
<evidence type="ECO:0000256" key="3">
    <source>
        <dbReference type="ARBA" id="ARBA00023136"/>
    </source>
</evidence>
<gene>
    <name evidence="9" type="ORF">DNTS_021662</name>
</gene>
<feature type="compositionally biased region" description="Polar residues" evidence="5">
    <location>
        <begin position="250"/>
        <end position="259"/>
    </location>
</feature>
<evidence type="ECO:0000259" key="7">
    <source>
        <dbReference type="PROSITE" id="PS50217"/>
    </source>
</evidence>
<evidence type="ECO:0000259" key="8">
    <source>
        <dbReference type="PROSITE" id="PS50916"/>
    </source>
</evidence>
<dbReference type="SUPFAM" id="SSF57959">
    <property type="entry name" value="Leucine zipper domain"/>
    <property type="match status" value="1"/>
</dbReference>
<dbReference type="CDD" id="cd14706">
    <property type="entry name" value="bZIP_CREBZF"/>
    <property type="match status" value="1"/>
</dbReference>
<reference evidence="9 10" key="1">
    <citation type="journal article" date="2019" name="Sci. Data">
        <title>Hybrid genome assembly and annotation of Danionella translucida.</title>
        <authorList>
            <person name="Kadobianskyi M."/>
            <person name="Schulze L."/>
            <person name="Schuelke M."/>
            <person name="Judkewitz B."/>
        </authorList>
    </citation>
    <scope>NUCLEOTIDE SEQUENCE [LARGE SCALE GENOMIC DNA]</scope>
    <source>
        <strain evidence="9 10">Bolton</strain>
    </source>
</reference>